<organism evidence="14 15">
    <name type="scientific">Myriangium duriaei CBS 260.36</name>
    <dbReference type="NCBI Taxonomy" id="1168546"/>
    <lineage>
        <taxon>Eukaryota</taxon>
        <taxon>Fungi</taxon>
        <taxon>Dikarya</taxon>
        <taxon>Ascomycota</taxon>
        <taxon>Pezizomycotina</taxon>
        <taxon>Dothideomycetes</taxon>
        <taxon>Dothideomycetidae</taxon>
        <taxon>Myriangiales</taxon>
        <taxon>Myriangiaceae</taxon>
        <taxon>Myriangium</taxon>
    </lineage>
</organism>
<keyword evidence="5 10" id="KW-0653">Protein transport</keyword>
<dbReference type="InterPro" id="IPR010490">
    <property type="entry name" value="COG6"/>
</dbReference>
<dbReference type="GO" id="GO:0006891">
    <property type="term" value="P:intra-Golgi vesicle-mediated transport"/>
    <property type="evidence" value="ECO:0007669"/>
    <property type="project" value="UniProtKB-UniRule"/>
</dbReference>
<evidence type="ECO:0000256" key="9">
    <source>
        <dbReference type="ARBA" id="ARBA00043873"/>
    </source>
</evidence>
<dbReference type="SMART" id="SM01087">
    <property type="entry name" value="COG6"/>
    <property type="match status" value="1"/>
</dbReference>
<evidence type="ECO:0000256" key="4">
    <source>
        <dbReference type="ARBA" id="ARBA00022448"/>
    </source>
</evidence>
<evidence type="ECO:0000256" key="1">
    <source>
        <dbReference type="ARBA" id="ARBA00004395"/>
    </source>
</evidence>
<reference evidence="14" key="1">
    <citation type="journal article" date="2020" name="Stud. Mycol.">
        <title>101 Dothideomycetes genomes: a test case for predicting lifestyles and emergence of pathogens.</title>
        <authorList>
            <person name="Haridas S."/>
            <person name="Albert R."/>
            <person name="Binder M."/>
            <person name="Bloem J."/>
            <person name="Labutti K."/>
            <person name="Salamov A."/>
            <person name="Andreopoulos B."/>
            <person name="Baker S."/>
            <person name="Barry K."/>
            <person name="Bills G."/>
            <person name="Bluhm B."/>
            <person name="Cannon C."/>
            <person name="Castanera R."/>
            <person name="Culley D."/>
            <person name="Daum C."/>
            <person name="Ezra D."/>
            <person name="Gonzalez J."/>
            <person name="Henrissat B."/>
            <person name="Kuo A."/>
            <person name="Liang C."/>
            <person name="Lipzen A."/>
            <person name="Lutzoni F."/>
            <person name="Magnuson J."/>
            <person name="Mondo S."/>
            <person name="Nolan M."/>
            <person name="Ohm R."/>
            <person name="Pangilinan J."/>
            <person name="Park H.-J."/>
            <person name="Ramirez L."/>
            <person name="Alfaro M."/>
            <person name="Sun H."/>
            <person name="Tritt A."/>
            <person name="Yoshinaga Y."/>
            <person name="Zwiers L.-H."/>
            <person name="Turgeon B."/>
            <person name="Goodwin S."/>
            <person name="Spatafora J."/>
            <person name="Crous P."/>
            <person name="Grigoriev I."/>
        </authorList>
    </citation>
    <scope>NUCLEOTIDE SEQUENCE</scope>
    <source>
        <strain evidence="14">CBS 260.36</strain>
    </source>
</reference>
<evidence type="ECO:0000256" key="5">
    <source>
        <dbReference type="ARBA" id="ARBA00022927"/>
    </source>
</evidence>
<comment type="subunit">
    <text evidence="10">Component of the conserved oligomeric Golgi complex.</text>
</comment>
<feature type="region of interest" description="Disordered" evidence="11">
    <location>
        <begin position="1"/>
        <end position="36"/>
    </location>
</feature>
<comment type="caution">
    <text evidence="14">The sequence shown here is derived from an EMBL/GenBank/DDBJ whole genome shotgun (WGS) entry which is preliminary data.</text>
</comment>
<comment type="similarity">
    <text evidence="2 10">Belongs to the COG6 family.</text>
</comment>
<keyword evidence="7 10" id="KW-0472">Membrane</keyword>
<dbReference type="OrthoDB" id="272987at2759"/>
<keyword evidence="6 10" id="KW-0333">Golgi apparatus</keyword>
<comment type="function">
    <text evidence="10">Acts as component of the peripheral membrane COG complex that is involved in intra-Golgi protein trafficking. COG is located at the cis-Golgi, and regulates tethering of retrograde intra-Golgi vesicles and possibly a number of other membrane trafficking events.</text>
</comment>
<evidence type="ECO:0000313" key="14">
    <source>
        <dbReference type="EMBL" id="KAF2152758.1"/>
    </source>
</evidence>
<accession>A0A9P4MH34</accession>
<dbReference type="PANTHER" id="PTHR21506:SF0">
    <property type="entry name" value="CONSERVED OLIGOMERIC GOLGI COMPLEX SUBUNIT 6"/>
    <property type="match status" value="1"/>
</dbReference>
<evidence type="ECO:0000313" key="15">
    <source>
        <dbReference type="Proteomes" id="UP000799439"/>
    </source>
</evidence>
<evidence type="ECO:0000256" key="10">
    <source>
        <dbReference type="RuleBase" id="RU365075"/>
    </source>
</evidence>
<dbReference type="GO" id="GO:0017119">
    <property type="term" value="C:Golgi transport complex"/>
    <property type="evidence" value="ECO:0007669"/>
    <property type="project" value="UniProtKB-UniRule"/>
</dbReference>
<evidence type="ECO:0000256" key="2">
    <source>
        <dbReference type="ARBA" id="ARBA00011023"/>
    </source>
</evidence>
<protein>
    <recommendedName>
        <fullName evidence="3 10">Conserved oligomeric Golgi complex subunit 6</fullName>
        <shortName evidence="10">COG complex subunit 6</shortName>
    </recommendedName>
    <alternativeName>
        <fullName evidence="8 10">Component of oligomeric Golgi complex 6</fullName>
    </alternativeName>
</protein>
<dbReference type="AlphaFoldDB" id="A0A9P4MH34"/>
<name>A0A9P4MH34_9PEZI</name>
<dbReference type="Pfam" id="PF20653">
    <property type="entry name" value="COG6_C"/>
    <property type="match status" value="1"/>
</dbReference>
<dbReference type="InterPro" id="IPR048368">
    <property type="entry name" value="COG6_N"/>
</dbReference>
<gene>
    <name evidence="14" type="ORF">K461DRAFT_226249</name>
</gene>
<proteinExistence type="inferred from homology"/>
<dbReference type="Proteomes" id="UP000799439">
    <property type="component" value="Unassembled WGS sequence"/>
</dbReference>
<comment type="function">
    <text evidence="9">Acts as a component of the peripheral membrane COG complex that is involved in intra-Golgi protein trafficking. COG is located at the cis-Golgi, and regulates tethering of retrograde intra-Golgi vesicles and possibly a number of other membrane trafficking events.</text>
</comment>
<dbReference type="PANTHER" id="PTHR21506">
    <property type="entry name" value="COMPONENT OF OLIGOMERIC GOLGI COMPLEX 6"/>
    <property type="match status" value="1"/>
</dbReference>
<dbReference type="GO" id="GO:0000139">
    <property type="term" value="C:Golgi membrane"/>
    <property type="evidence" value="ECO:0007669"/>
    <property type="project" value="UniProtKB-SubCell"/>
</dbReference>
<evidence type="ECO:0000259" key="13">
    <source>
        <dbReference type="Pfam" id="PF20653"/>
    </source>
</evidence>
<keyword evidence="4 10" id="KW-0813">Transport</keyword>
<sequence length="712" mass="78100">MTTGYFNAERRTSNSLASPLFSPPPQSPSSAQGSARANALQTRIATVLSASYADLEISEALHTLDARGVENTAETRRNLRLELQQELIACNGQIVKDFGTVAEQLRRVGSALEGLNKTCAAIRTHVNAAKRETAPMLEENKALVEQRRQTEIKQKLLNAFNAHFVMSEAEITALTSSAEPVDDAFYAALVRTKRIHTDCQVLLGSEDQTLGLELLEQSSGNLNAAFQKLFRWTQRELKTIDLENPQLSTAVRKAFRVLAERPSLFQSCLDFFAENRERTLSDAFYAALTGTVSHNVSSSVPSKAIELSAHEPMRYVSDMLAWVHAATVGEKEALQNLFISDAEEISKSLKLGHDSQPWLQMSEGANGEAVDFDGKKALNDLVDRDLSGVLRQLRQRVEQTVRSHEDAVLAYQVANLASFYKTIFVGLLGSGSSVDQVLDPIVAMALEQFRLITRDHITSLHGETDTVPSDLSPPEFLEEALETLSKLMKSYDTSFAANVTLETRNAGFQPVLTEVLDPYLAGCSNIGRRLDAPDNAIFALNCLSTTRAAIKGPSYTATRLDTIDAQTTQQRAELVDAVQGWLVTESGLQDLLAALKPYTTASSAAEVGKARGAEALQLEALSATAQNLDAFLPSSMEDARDFVRRLRDRNLARDICEEAADGFVEAFEGLERVLGMLDEGTIATHKEDEEEEVVLLRDVFPRTSGEIKVLLS</sequence>
<evidence type="ECO:0000256" key="8">
    <source>
        <dbReference type="ARBA" id="ARBA00031348"/>
    </source>
</evidence>
<keyword evidence="15" id="KW-1185">Reference proteome</keyword>
<evidence type="ECO:0000256" key="3">
    <source>
        <dbReference type="ARBA" id="ARBA00020973"/>
    </source>
</evidence>
<evidence type="ECO:0000256" key="11">
    <source>
        <dbReference type="SAM" id="MobiDB-lite"/>
    </source>
</evidence>
<dbReference type="InterPro" id="IPR048369">
    <property type="entry name" value="COG6_C"/>
</dbReference>
<feature type="domain" description="Conserved oligomeric complex COG6 N-terminal" evidence="12">
    <location>
        <begin position="64"/>
        <end position="177"/>
    </location>
</feature>
<dbReference type="EMBL" id="ML996086">
    <property type="protein sequence ID" value="KAF2152758.1"/>
    <property type="molecule type" value="Genomic_DNA"/>
</dbReference>
<evidence type="ECO:0000256" key="7">
    <source>
        <dbReference type="ARBA" id="ARBA00023136"/>
    </source>
</evidence>
<feature type="domain" description="Conserved Oligomeric Golgi complex subunit 6 C-terminal" evidence="13">
    <location>
        <begin position="208"/>
        <end position="711"/>
    </location>
</feature>
<evidence type="ECO:0000259" key="12">
    <source>
        <dbReference type="Pfam" id="PF06419"/>
    </source>
</evidence>
<evidence type="ECO:0000256" key="6">
    <source>
        <dbReference type="ARBA" id="ARBA00023034"/>
    </source>
</evidence>
<dbReference type="Pfam" id="PF06419">
    <property type="entry name" value="COG6_N"/>
    <property type="match status" value="1"/>
</dbReference>
<dbReference type="GO" id="GO:0015031">
    <property type="term" value="P:protein transport"/>
    <property type="evidence" value="ECO:0007669"/>
    <property type="project" value="UniProtKB-KW"/>
</dbReference>
<comment type="subcellular location">
    <subcellularLocation>
        <location evidence="1 10">Golgi apparatus membrane</location>
        <topology evidence="1 10">Peripheral membrane protein</topology>
    </subcellularLocation>
</comment>